<keyword evidence="2" id="KW-1185">Reference proteome</keyword>
<gene>
    <name evidence="1" type="ORF">D3H35_17100</name>
</gene>
<name>A0A398CI06_9BACL</name>
<dbReference type="NCBIfam" id="TIGR00022">
    <property type="entry name" value="YhcH/YjgK/YiaL family protein"/>
    <property type="match status" value="1"/>
</dbReference>
<comment type="caution">
    <text evidence="1">The sequence shown here is derived from an EMBL/GenBank/DDBJ whole genome shotgun (WGS) entry which is preliminary data.</text>
</comment>
<dbReference type="SUPFAM" id="SSF51197">
    <property type="entry name" value="Clavaminate synthase-like"/>
    <property type="match status" value="1"/>
</dbReference>
<dbReference type="InterPro" id="IPR037012">
    <property type="entry name" value="NanQ/TabA/YiaL_sf"/>
</dbReference>
<dbReference type="RefSeq" id="WP_119150461.1">
    <property type="nucleotide sequence ID" value="NZ_JBHSOV010000048.1"/>
</dbReference>
<organism evidence="1 2">
    <name type="scientific">Cohnella faecalis</name>
    <dbReference type="NCBI Taxonomy" id="2315694"/>
    <lineage>
        <taxon>Bacteria</taxon>
        <taxon>Bacillati</taxon>
        <taxon>Bacillota</taxon>
        <taxon>Bacilli</taxon>
        <taxon>Bacillales</taxon>
        <taxon>Paenibacillaceae</taxon>
        <taxon>Cohnella</taxon>
    </lineage>
</organism>
<dbReference type="AlphaFoldDB" id="A0A398CI06"/>
<dbReference type="OrthoDB" id="9792756at2"/>
<dbReference type="Proteomes" id="UP000266340">
    <property type="component" value="Unassembled WGS sequence"/>
</dbReference>
<dbReference type="PANTHER" id="PTHR34986">
    <property type="entry name" value="EVOLVED BETA-GALACTOSIDASE SUBUNIT BETA"/>
    <property type="match status" value="1"/>
</dbReference>
<dbReference type="Pfam" id="PF04074">
    <property type="entry name" value="DUF386"/>
    <property type="match status" value="1"/>
</dbReference>
<accession>A0A398CI06</accession>
<reference evidence="1 2" key="1">
    <citation type="submission" date="2018-09" db="EMBL/GenBank/DDBJ databases">
        <title>Cohnella cavernae sp. nov., isolated from a karst cave.</title>
        <authorList>
            <person name="Zhu H."/>
        </authorList>
    </citation>
    <scope>NUCLEOTIDE SEQUENCE [LARGE SCALE GENOMIC DNA]</scope>
    <source>
        <strain evidence="1 2">K2E09-144</strain>
    </source>
</reference>
<dbReference type="GO" id="GO:0005829">
    <property type="term" value="C:cytosol"/>
    <property type="evidence" value="ECO:0007669"/>
    <property type="project" value="TreeGrafter"/>
</dbReference>
<sequence length="145" mass="16477">MIYDKIANADLYAFRHAGLSGAMEDLKINQLGNADSTLFQKNTSQFVTVPLSEKQYEAHKKYIDIHVVLEGKEYVEISHIGCMTNETAYDETRDIWFGDVAAESKFQGHLEPGYFLVCFPEDTHLVGAHKEEETDVKKIVYKIAL</sequence>
<dbReference type="EMBL" id="QXJM01000039">
    <property type="protein sequence ID" value="RIE02423.1"/>
    <property type="molecule type" value="Genomic_DNA"/>
</dbReference>
<dbReference type="PANTHER" id="PTHR34986:SF1">
    <property type="entry name" value="PROTEIN YIAL"/>
    <property type="match status" value="1"/>
</dbReference>
<proteinExistence type="predicted"/>
<protein>
    <submittedName>
        <fullName evidence="1">DUF386 domain-containing protein</fullName>
    </submittedName>
</protein>
<dbReference type="Gene3D" id="2.60.120.370">
    <property type="entry name" value="YhcH/YjgK/YiaL"/>
    <property type="match status" value="1"/>
</dbReference>
<evidence type="ECO:0000313" key="1">
    <source>
        <dbReference type="EMBL" id="RIE02423.1"/>
    </source>
</evidence>
<dbReference type="InterPro" id="IPR004375">
    <property type="entry name" value="NanQ/TabA/YiaL"/>
</dbReference>
<evidence type="ECO:0000313" key="2">
    <source>
        <dbReference type="Proteomes" id="UP000266340"/>
    </source>
</evidence>